<feature type="coiled-coil region" evidence="6">
    <location>
        <begin position="83"/>
        <end position="110"/>
    </location>
</feature>
<dbReference type="EMBL" id="ACDP02000004">
    <property type="protein sequence ID" value="EEO28844.1"/>
    <property type="molecule type" value="Genomic_DNA"/>
</dbReference>
<evidence type="ECO:0000313" key="9">
    <source>
        <dbReference type="Proteomes" id="UP000003973"/>
    </source>
</evidence>
<comment type="similarity">
    <text evidence="2 5">Belongs to the RecX family.</text>
</comment>
<dbReference type="eggNOG" id="COG2137">
    <property type="taxonomic scope" value="Bacteria"/>
</dbReference>
<dbReference type="PANTHER" id="PTHR33602">
    <property type="entry name" value="REGULATORY PROTEIN RECX FAMILY PROTEIN"/>
    <property type="match status" value="1"/>
</dbReference>
<dbReference type="GO" id="GO:0006282">
    <property type="term" value="P:regulation of DNA repair"/>
    <property type="evidence" value="ECO:0007669"/>
    <property type="project" value="UniProtKB-UniRule"/>
</dbReference>
<evidence type="ECO:0000313" key="8">
    <source>
        <dbReference type="EMBL" id="EEO28844.1"/>
    </source>
</evidence>
<dbReference type="Pfam" id="PF21981">
    <property type="entry name" value="RecX_HTH3"/>
    <property type="match status" value="1"/>
</dbReference>
<dbReference type="NCBIfam" id="NF001055">
    <property type="entry name" value="PRK00117.2-5"/>
    <property type="match status" value="1"/>
</dbReference>
<dbReference type="GO" id="GO:0005737">
    <property type="term" value="C:cytoplasm"/>
    <property type="evidence" value="ECO:0007669"/>
    <property type="project" value="UniProtKB-SubCell"/>
</dbReference>
<evidence type="ECO:0000256" key="2">
    <source>
        <dbReference type="ARBA" id="ARBA00009695"/>
    </source>
</evidence>
<gene>
    <name evidence="5" type="primary">recX</name>
    <name evidence="8" type="ORF">OFAG_01997</name>
</gene>
<organism evidence="8 9">
    <name type="scientific">Oxalobacter paraformigenes</name>
    <dbReference type="NCBI Taxonomy" id="556268"/>
    <lineage>
        <taxon>Bacteria</taxon>
        <taxon>Pseudomonadati</taxon>
        <taxon>Pseudomonadota</taxon>
        <taxon>Betaproteobacteria</taxon>
        <taxon>Burkholderiales</taxon>
        <taxon>Oxalobacteraceae</taxon>
        <taxon>Oxalobacter</taxon>
    </lineage>
</organism>
<proteinExistence type="inferred from homology"/>
<keyword evidence="4 5" id="KW-0963">Cytoplasm</keyword>
<dbReference type="Proteomes" id="UP000003973">
    <property type="component" value="Unassembled WGS sequence"/>
</dbReference>
<dbReference type="InterPro" id="IPR003783">
    <property type="entry name" value="Regulatory_RecX"/>
</dbReference>
<comment type="caution">
    <text evidence="8">The sequence shown here is derived from an EMBL/GenBank/DDBJ whole genome shotgun (WGS) entry which is preliminary data.</text>
</comment>
<dbReference type="HOGENOM" id="CLU_066607_3_1_4"/>
<dbReference type="Gene3D" id="1.10.10.10">
    <property type="entry name" value="Winged helix-like DNA-binding domain superfamily/Winged helix DNA-binding domain"/>
    <property type="match status" value="3"/>
</dbReference>
<dbReference type="RefSeq" id="WP_005878827.1">
    <property type="nucleotide sequence ID" value="NZ_CABMNL010000001.1"/>
</dbReference>
<sequence length="148" mass="17641">MKQKTTLKTRALRYLSIREYSPKELARKLAPHAGSDDDLDTLLQWLQEQGFLSEERFVDTYVRRQSARYGSVRILRELEAYGVDESALRHAQAEMQIDEFERARRVWQKKFGRKPSDMQEKARQIHFLQYRGFSADIIRQVMNRDEES</sequence>
<reference evidence="8" key="1">
    <citation type="submission" date="2011-10" db="EMBL/GenBank/DDBJ databases">
        <title>The Genome Sequence of Oxalobacter formigenes HOxBLS.</title>
        <authorList>
            <consortium name="The Broad Institute Genome Sequencing Platform"/>
            <person name="Earl A."/>
            <person name="Ward D."/>
            <person name="Feldgarden M."/>
            <person name="Gevers D."/>
            <person name="Allison M.J."/>
            <person name="Humphrey S."/>
            <person name="Young S.K."/>
            <person name="Zeng Q."/>
            <person name="Gargeya S."/>
            <person name="Fitzgerald M."/>
            <person name="Haas B."/>
            <person name="Abouelleil A."/>
            <person name="Alvarado L."/>
            <person name="Arachchi H.M."/>
            <person name="Berlin A."/>
            <person name="Brown A."/>
            <person name="Chapman S.B."/>
            <person name="Chen Z."/>
            <person name="Dunbar C."/>
            <person name="Freedman E."/>
            <person name="Gearin G."/>
            <person name="Goldberg J."/>
            <person name="Griggs A."/>
            <person name="Gujja S."/>
            <person name="Heiman D."/>
            <person name="Howarth C."/>
            <person name="Larson L."/>
            <person name="Lui A."/>
            <person name="MacDonald P.J.P."/>
            <person name="Montmayeur A."/>
            <person name="Murphy C."/>
            <person name="Neiman D."/>
            <person name="Pearson M."/>
            <person name="Priest M."/>
            <person name="Roberts A."/>
            <person name="Saif S."/>
            <person name="Shea T."/>
            <person name="Shenoy N."/>
            <person name="Sisk P."/>
            <person name="Stolte C."/>
            <person name="Sykes S."/>
            <person name="Wortman J."/>
            <person name="Nusbaum C."/>
            <person name="Birren B."/>
        </authorList>
    </citation>
    <scope>NUCLEOTIDE SEQUENCE [LARGE SCALE GENOMIC DNA]</scope>
    <source>
        <strain evidence="8">HOxBLS</strain>
    </source>
</reference>
<dbReference type="PANTHER" id="PTHR33602:SF1">
    <property type="entry name" value="REGULATORY PROTEIN RECX FAMILY PROTEIN"/>
    <property type="match status" value="1"/>
</dbReference>
<comment type="subcellular location">
    <subcellularLocation>
        <location evidence="1 5">Cytoplasm</location>
    </subcellularLocation>
</comment>
<evidence type="ECO:0000256" key="3">
    <source>
        <dbReference type="ARBA" id="ARBA00018111"/>
    </source>
</evidence>
<evidence type="ECO:0000256" key="6">
    <source>
        <dbReference type="SAM" id="Coils"/>
    </source>
</evidence>
<dbReference type="AlphaFoldDB" id="C3X6K8"/>
<dbReference type="InterPro" id="IPR036388">
    <property type="entry name" value="WH-like_DNA-bd_sf"/>
</dbReference>
<evidence type="ECO:0000256" key="1">
    <source>
        <dbReference type="ARBA" id="ARBA00004496"/>
    </source>
</evidence>
<evidence type="ECO:0000259" key="7">
    <source>
        <dbReference type="Pfam" id="PF21981"/>
    </source>
</evidence>
<name>C3X6K8_9BURK</name>
<protein>
    <recommendedName>
        <fullName evidence="3 5">Regulatory protein RecX</fullName>
    </recommendedName>
</protein>
<evidence type="ECO:0000256" key="5">
    <source>
        <dbReference type="HAMAP-Rule" id="MF_01114"/>
    </source>
</evidence>
<dbReference type="HAMAP" id="MF_01114">
    <property type="entry name" value="RecX"/>
    <property type="match status" value="1"/>
</dbReference>
<evidence type="ECO:0000256" key="4">
    <source>
        <dbReference type="ARBA" id="ARBA00022490"/>
    </source>
</evidence>
<dbReference type="InterPro" id="IPR053925">
    <property type="entry name" value="RecX_HTH_3rd"/>
</dbReference>
<keyword evidence="9" id="KW-1185">Reference proteome</keyword>
<feature type="domain" description="RecX third three-helical" evidence="7">
    <location>
        <begin position="98"/>
        <end position="142"/>
    </location>
</feature>
<keyword evidence="6" id="KW-0175">Coiled coil</keyword>
<comment type="function">
    <text evidence="5">Modulates RecA activity.</text>
</comment>
<accession>C3X6K8</accession>